<dbReference type="SUPFAM" id="SSF52799">
    <property type="entry name" value="(Phosphotyrosine protein) phosphatases II"/>
    <property type="match status" value="1"/>
</dbReference>
<evidence type="ECO:0000313" key="9">
    <source>
        <dbReference type="EMBL" id="KPP65870.1"/>
    </source>
</evidence>
<protein>
    <submittedName>
        <fullName evidence="9">Dual specificity protein phosphatase 14-like</fullName>
    </submittedName>
</protein>
<evidence type="ECO:0000313" key="10">
    <source>
        <dbReference type="Proteomes" id="UP000034805"/>
    </source>
</evidence>
<keyword evidence="3" id="KW-0904">Protein phosphatase</keyword>
<reference evidence="9 10" key="1">
    <citation type="submission" date="2015-08" db="EMBL/GenBank/DDBJ databases">
        <title>The genome of the Asian arowana (Scleropages formosus).</title>
        <authorList>
            <person name="Tan M.H."/>
            <person name="Gan H.M."/>
            <person name="Croft L.J."/>
            <person name="Austin C.M."/>
        </authorList>
    </citation>
    <scope>NUCLEOTIDE SEQUENCE [LARGE SCALE GENOMIC DNA]</scope>
    <source>
        <strain evidence="9">Aro1</strain>
    </source>
</reference>
<evidence type="ECO:0000256" key="4">
    <source>
        <dbReference type="ARBA" id="ARBA00047761"/>
    </source>
</evidence>
<dbReference type="InterPro" id="IPR000387">
    <property type="entry name" value="Tyr_Pase_dom"/>
</dbReference>
<organism evidence="9 10">
    <name type="scientific">Scleropages formosus</name>
    <name type="common">Asian bonytongue</name>
    <name type="synonym">Osteoglossum formosum</name>
    <dbReference type="NCBI Taxonomy" id="113540"/>
    <lineage>
        <taxon>Eukaryota</taxon>
        <taxon>Metazoa</taxon>
        <taxon>Chordata</taxon>
        <taxon>Craniata</taxon>
        <taxon>Vertebrata</taxon>
        <taxon>Euteleostomi</taxon>
        <taxon>Actinopterygii</taxon>
        <taxon>Neopterygii</taxon>
        <taxon>Teleostei</taxon>
        <taxon>Osteoglossocephala</taxon>
        <taxon>Osteoglossomorpha</taxon>
        <taxon>Osteoglossiformes</taxon>
        <taxon>Osteoglossidae</taxon>
        <taxon>Scleropages</taxon>
    </lineage>
</organism>
<feature type="chain" id="PRO_5006143444" evidence="6">
    <location>
        <begin position="22"/>
        <end position="227"/>
    </location>
</feature>
<sequence length="227" mass="25514">MAVTMCASQITATLFLGGADAAMNPALVSRRNITLIVNATLEYPCPVYHGVECIHVPVSDVPHARLCDHFEDVAQHIHENMTGSTLVHCAAGISRSPALVIAYLMRYKKLTLHQAHEWVVSCRPFVRPNVGFWRQLLHYEKEDEISYGGKVKEAPRFRHGFVFGFRGMLSLDQCEAEVSELESRVEKVMKLCSRMVEAGQAYNAANQLFLTGLMDFSAYHRKDRGIM</sequence>
<dbReference type="STRING" id="113540.ENSSFOP00015025975"/>
<dbReference type="InterPro" id="IPR004148">
    <property type="entry name" value="BAR_dom"/>
</dbReference>
<evidence type="ECO:0000259" key="8">
    <source>
        <dbReference type="PROSITE" id="PS50056"/>
    </source>
</evidence>
<evidence type="ECO:0000256" key="3">
    <source>
        <dbReference type="ARBA" id="ARBA00022912"/>
    </source>
</evidence>
<feature type="domain" description="Tyrosine-protein phosphatase" evidence="7">
    <location>
        <begin position="6"/>
        <end position="145"/>
    </location>
</feature>
<dbReference type="GO" id="GO:0004722">
    <property type="term" value="F:protein serine/threonine phosphatase activity"/>
    <property type="evidence" value="ECO:0007669"/>
    <property type="project" value="UniProtKB-EC"/>
</dbReference>
<comment type="catalytic activity">
    <reaction evidence="5">
        <text>O-phospho-L-threonyl-[protein] + H2O = L-threonyl-[protein] + phosphate</text>
        <dbReference type="Rhea" id="RHEA:47004"/>
        <dbReference type="Rhea" id="RHEA-COMP:11060"/>
        <dbReference type="Rhea" id="RHEA-COMP:11605"/>
        <dbReference type="ChEBI" id="CHEBI:15377"/>
        <dbReference type="ChEBI" id="CHEBI:30013"/>
        <dbReference type="ChEBI" id="CHEBI:43474"/>
        <dbReference type="ChEBI" id="CHEBI:61977"/>
        <dbReference type="EC" id="3.1.3.16"/>
    </reaction>
</comment>
<dbReference type="InterPro" id="IPR020420">
    <property type="entry name" value="Atypical_DUSP_subfamB"/>
</dbReference>
<dbReference type="Proteomes" id="UP000034805">
    <property type="component" value="Unassembled WGS sequence"/>
</dbReference>
<feature type="signal peptide" evidence="6">
    <location>
        <begin position="1"/>
        <end position="21"/>
    </location>
</feature>
<comment type="caution">
    <text evidence="9">The sequence shown here is derived from an EMBL/GenBank/DDBJ whole genome shotgun (WGS) entry which is preliminary data.</text>
</comment>
<dbReference type="PROSITE" id="PS50056">
    <property type="entry name" value="TYR_PHOSPHATASE_2"/>
    <property type="match status" value="1"/>
</dbReference>
<comment type="catalytic activity">
    <reaction evidence="4">
        <text>O-phospho-L-seryl-[protein] + H2O = L-seryl-[protein] + phosphate</text>
        <dbReference type="Rhea" id="RHEA:20629"/>
        <dbReference type="Rhea" id="RHEA-COMP:9863"/>
        <dbReference type="Rhea" id="RHEA-COMP:11604"/>
        <dbReference type="ChEBI" id="CHEBI:15377"/>
        <dbReference type="ChEBI" id="CHEBI:29999"/>
        <dbReference type="ChEBI" id="CHEBI:43474"/>
        <dbReference type="ChEBI" id="CHEBI:83421"/>
        <dbReference type="EC" id="3.1.3.16"/>
    </reaction>
</comment>
<evidence type="ECO:0000256" key="1">
    <source>
        <dbReference type="ARBA" id="ARBA00008601"/>
    </source>
</evidence>
<dbReference type="InterPro" id="IPR029021">
    <property type="entry name" value="Prot-tyrosine_phosphatase-like"/>
</dbReference>
<dbReference type="Gene3D" id="3.90.190.10">
    <property type="entry name" value="Protein tyrosine phosphatase superfamily"/>
    <property type="match status" value="1"/>
</dbReference>
<feature type="non-terminal residue" evidence="9">
    <location>
        <position position="227"/>
    </location>
</feature>
<dbReference type="InterPro" id="IPR016130">
    <property type="entry name" value="Tyr_Pase_AS"/>
</dbReference>
<dbReference type="SUPFAM" id="SSF103657">
    <property type="entry name" value="BAR/IMD domain-like"/>
    <property type="match status" value="1"/>
</dbReference>
<dbReference type="PANTHER" id="PTHR45961:SF1">
    <property type="entry name" value="DUAL SPECIFICITY PROTEIN PHOSPHATASE 18 ISOFORM X1"/>
    <property type="match status" value="1"/>
</dbReference>
<dbReference type="GO" id="GO:0005737">
    <property type="term" value="C:cytoplasm"/>
    <property type="evidence" value="ECO:0007669"/>
    <property type="project" value="InterPro"/>
</dbReference>
<dbReference type="InterPro" id="IPR027267">
    <property type="entry name" value="AH/BAR_dom_sf"/>
</dbReference>
<name>A0A0P7UVJ0_SCLFO</name>
<evidence type="ECO:0000259" key="7">
    <source>
        <dbReference type="PROSITE" id="PS50054"/>
    </source>
</evidence>
<dbReference type="CDD" id="cd14514">
    <property type="entry name" value="DUSP14-like"/>
    <property type="match status" value="1"/>
</dbReference>
<evidence type="ECO:0000256" key="2">
    <source>
        <dbReference type="ARBA" id="ARBA00022801"/>
    </source>
</evidence>
<dbReference type="PROSITE" id="PS50054">
    <property type="entry name" value="TYR_PHOSPHATASE_DUAL"/>
    <property type="match status" value="1"/>
</dbReference>
<dbReference type="PRINTS" id="PR01908">
    <property type="entry name" value="ADSPHPHTASE"/>
</dbReference>
<proteinExistence type="inferred from homology"/>
<keyword evidence="2" id="KW-0378">Hydrolase</keyword>
<dbReference type="EMBL" id="JARO02006019">
    <property type="protein sequence ID" value="KPP65870.1"/>
    <property type="molecule type" value="Genomic_DNA"/>
</dbReference>
<dbReference type="Gene3D" id="1.20.1270.60">
    <property type="entry name" value="Arfaptin homology (AH) domain/BAR domain"/>
    <property type="match status" value="1"/>
</dbReference>
<gene>
    <name evidence="9" type="ORF">Z043_115683</name>
</gene>
<dbReference type="AlphaFoldDB" id="A0A0P7UVJ0"/>
<dbReference type="InterPro" id="IPR020422">
    <property type="entry name" value="TYR_PHOSPHATASE_DUAL_dom"/>
</dbReference>
<comment type="similarity">
    <text evidence="1">Belongs to the protein-tyrosine phosphatase family. Non-receptor class dual specificity subfamily.</text>
</comment>
<dbReference type="PROSITE" id="PS00383">
    <property type="entry name" value="TYR_PHOSPHATASE_1"/>
    <property type="match status" value="1"/>
</dbReference>
<dbReference type="Pfam" id="PF00782">
    <property type="entry name" value="DSPc"/>
    <property type="match status" value="1"/>
</dbReference>
<dbReference type="InterPro" id="IPR052103">
    <property type="entry name" value="Dual_spec_Phospatases"/>
</dbReference>
<dbReference type="GO" id="GO:0017017">
    <property type="term" value="F:MAP kinase tyrosine/serine/threonine phosphatase activity"/>
    <property type="evidence" value="ECO:0007669"/>
    <property type="project" value="InterPro"/>
</dbReference>
<dbReference type="Pfam" id="PF16746">
    <property type="entry name" value="BAR_3"/>
    <property type="match status" value="1"/>
</dbReference>
<evidence type="ECO:0000256" key="5">
    <source>
        <dbReference type="ARBA" id="ARBA00048336"/>
    </source>
</evidence>
<keyword evidence="6" id="KW-0732">Signal</keyword>
<feature type="domain" description="Tyrosine specific protein phosphatases" evidence="8">
    <location>
        <begin position="68"/>
        <end position="124"/>
    </location>
</feature>
<evidence type="ECO:0000256" key="6">
    <source>
        <dbReference type="SAM" id="SignalP"/>
    </source>
</evidence>
<dbReference type="SMART" id="SM00195">
    <property type="entry name" value="DSPc"/>
    <property type="match status" value="1"/>
</dbReference>
<dbReference type="InterPro" id="IPR000340">
    <property type="entry name" value="Dual-sp_phosphatase_cat-dom"/>
</dbReference>
<dbReference type="PANTHER" id="PTHR45961">
    <property type="entry name" value="IP21249P"/>
    <property type="match status" value="1"/>
</dbReference>
<dbReference type="PRINTS" id="PR01910">
    <property type="entry name" value="ADSPHPHTASEB"/>
</dbReference>
<accession>A0A0P7UVJ0</accession>